<feature type="compositionally biased region" description="Polar residues" evidence="1">
    <location>
        <begin position="62"/>
        <end position="81"/>
    </location>
</feature>
<evidence type="ECO:0000313" key="2">
    <source>
        <dbReference type="EMBL" id="GMT04755.1"/>
    </source>
</evidence>
<dbReference type="EMBL" id="BTSX01000006">
    <property type="protein sequence ID" value="GMT04755.1"/>
    <property type="molecule type" value="Genomic_DNA"/>
</dbReference>
<name>A0AAV5UF87_9BILA</name>
<organism evidence="2 3">
    <name type="scientific">Pristionchus entomophagus</name>
    <dbReference type="NCBI Taxonomy" id="358040"/>
    <lineage>
        <taxon>Eukaryota</taxon>
        <taxon>Metazoa</taxon>
        <taxon>Ecdysozoa</taxon>
        <taxon>Nematoda</taxon>
        <taxon>Chromadorea</taxon>
        <taxon>Rhabditida</taxon>
        <taxon>Rhabditina</taxon>
        <taxon>Diplogasteromorpha</taxon>
        <taxon>Diplogasteroidea</taxon>
        <taxon>Neodiplogasteridae</taxon>
        <taxon>Pristionchus</taxon>
    </lineage>
</organism>
<keyword evidence="3" id="KW-1185">Reference proteome</keyword>
<gene>
    <name evidence="2" type="ORF">PENTCL1PPCAC_26929</name>
</gene>
<dbReference type="AlphaFoldDB" id="A0AAV5UF87"/>
<evidence type="ECO:0000256" key="1">
    <source>
        <dbReference type="SAM" id="MobiDB-lite"/>
    </source>
</evidence>
<comment type="caution">
    <text evidence="2">The sequence shown here is derived from an EMBL/GenBank/DDBJ whole genome shotgun (WGS) entry which is preliminary data.</text>
</comment>
<evidence type="ECO:0000313" key="3">
    <source>
        <dbReference type="Proteomes" id="UP001432027"/>
    </source>
</evidence>
<reference evidence="2" key="1">
    <citation type="submission" date="2023-10" db="EMBL/GenBank/DDBJ databases">
        <title>Genome assembly of Pristionchus species.</title>
        <authorList>
            <person name="Yoshida K."/>
            <person name="Sommer R.J."/>
        </authorList>
    </citation>
    <scope>NUCLEOTIDE SEQUENCE</scope>
    <source>
        <strain evidence="2">RS0144</strain>
    </source>
</reference>
<feature type="compositionally biased region" description="Low complexity" evidence="1">
    <location>
        <begin position="34"/>
        <end position="61"/>
    </location>
</feature>
<feature type="compositionally biased region" description="Basic residues" evidence="1">
    <location>
        <begin position="10"/>
        <end position="22"/>
    </location>
</feature>
<protein>
    <submittedName>
        <fullName evidence="2">Uncharacterized protein</fullName>
    </submittedName>
</protein>
<feature type="region of interest" description="Disordered" evidence="1">
    <location>
        <begin position="1"/>
        <end position="81"/>
    </location>
</feature>
<accession>A0AAV5UF87</accession>
<sequence length="194" mass="22067">SQCMGAVFSAKRKGKMKMKSKMKQQADIRSPSITISTSEELLSGSLESETYGDSSDYTTSSQITSVTDESRTGTRSHNTSYGVQSLPEVKDYPKWRKKNIREDEKWLGAMRQFNDMWPVHRRQSQPAKLVRRLIVARQGINWAKAAREVYKRQNIEWEVESNEVETITESLSIHTFSDVTDSLDESSVESSSST</sequence>
<dbReference type="Proteomes" id="UP001432027">
    <property type="component" value="Unassembled WGS sequence"/>
</dbReference>
<feature type="non-terminal residue" evidence="2">
    <location>
        <position position="1"/>
    </location>
</feature>
<proteinExistence type="predicted"/>